<dbReference type="Gene3D" id="1.20.1440.100">
    <property type="entry name" value="SG protein - dephosphorylation function"/>
    <property type="match status" value="1"/>
</dbReference>
<dbReference type="InterPro" id="IPR036412">
    <property type="entry name" value="HAD-like_sf"/>
</dbReference>
<dbReference type="InterPro" id="IPR023214">
    <property type="entry name" value="HAD_sf"/>
</dbReference>
<evidence type="ECO:0000256" key="2">
    <source>
        <dbReference type="ARBA" id="ARBA00022723"/>
    </source>
</evidence>
<dbReference type="GO" id="GO:0016787">
    <property type="term" value="F:hydrolase activity"/>
    <property type="evidence" value="ECO:0007669"/>
    <property type="project" value="UniProtKB-KW"/>
</dbReference>
<proteinExistence type="inferred from homology"/>
<dbReference type="InterPro" id="IPR050582">
    <property type="entry name" value="HAD-like_SerB"/>
</dbReference>
<dbReference type="eggNOG" id="COG0560">
    <property type="taxonomic scope" value="Bacteria"/>
</dbReference>
<dbReference type="Proteomes" id="UP000019489">
    <property type="component" value="Unassembled WGS sequence"/>
</dbReference>
<organism evidence="5 6">
    <name type="scientific">Intrasporangium oryzae NRRL B-24470</name>
    <dbReference type="NCBI Taxonomy" id="1386089"/>
    <lineage>
        <taxon>Bacteria</taxon>
        <taxon>Bacillati</taxon>
        <taxon>Actinomycetota</taxon>
        <taxon>Actinomycetes</taxon>
        <taxon>Micrococcales</taxon>
        <taxon>Intrasporangiaceae</taxon>
        <taxon>Intrasporangium</taxon>
    </lineage>
</organism>
<dbReference type="NCBIfam" id="TIGR01490">
    <property type="entry name" value="HAD-SF-IB-hyp1"/>
    <property type="match status" value="1"/>
</dbReference>
<evidence type="ECO:0000313" key="5">
    <source>
        <dbReference type="EMBL" id="EWT02600.1"/>
    </source>
</evidence>
<dbReference type="InterPro" id="IPR006385">
    <property type="entry name" value="HAD_hydro_SerB1"/>
</dbReference>
<name>W9G990_9MICO</name>
<dbReference type="Pfam" id="PF12710">
    <property type="entry name" value="HAD"/>
    <property type="match status" value="1"/>
</dbReference>
<dbReference type="CDD" id="cd02612">
    <property type="entry name" value="HAD_PGPPase"/>
    <property type="match status" value="1"/>
</dbReference>
<dbReference type="AlphaFoldDB" id="W9G990"/>
<evidence type="ECO:0000256" key="1">
    <source>
        <dbReference type="ARBA" id="ARBA00009184"/>
    </source>
</evidence>
<dbReference type="RefSeq" id="WP_034802740.1">
    <property type="nucleotide sequence ID" value="NZ_AWSA01000009.1"/>
</dbReference>
<evidence type="ECO:0000256" key="4">
    <source>
        <dbReference type="ARBA" id="ARBA00022842"/>
    </source>
</evidence>
<gene>
    <name evidence="5" type="ORF">N865_02785</name>
</gene>
<dbReference type="EMBL" id="AWSA01000009">
    <property type="protein sequence ID" value="EWT02600.1"/>
    <property type="molecule type" value="Genomic_DNA"/>
</dbReference>
<dbReference type="SUPFAM" id="SSF56784">
    <property type="entry name" value="HAD-like"/>
    <property type="match status" value="1"/>
</dbReference>
<dbReference type="PANTHER" id="PTHR43344:SF13">
    <property type="entry name" value="PHOSPHATASE RV3661-RELATED"/>
    <property type="match status" value="1"/>
</dbReference>
<keyword evidence="6" id="KW-1185">Reference proteome</keyword>
<accession>W9G990</accession>
<dbReference type="NCBIfam" id="TIGR01488">
    <property type="entry name" value="HAD-SF-IB"/>
    <property type="match status" value="1"/>
</dbReference>
<dbReference type="GO" id="GO:0046872">
    <property type="term" value="F:metal ion binding"/>
    <property type="evidence" value="ECO:0007669"/>
    <property type="project" value="UniProtKB-KW"/>
</dbReference>
<reference evidence="5 6" key="1">
    <citation type="submission" date="2013-08" db="EMBL/GenBank/DDBJ databases">
        <title>Intrasporangium oryzae NRRL B-24470.</title>
        <authorList>
            <person name="Liu H."/>
            <person name="Wang G."/>
        </authorList>
    </citation>
    <scope>NUCLEOTIDE SEQUENCE [LARGE SCALE GENOMIC DNA]</scope>
    <source>
        <strain evidence="5 6">NRRL B-24470</strain>
    </source>
</reference>
<keyword evidence="3 5" id="KW-0378">Hydrolase</keyword>
<evidence type="ECO:0000256" key="3">
    <source>
        <dbReference type="ARBA" id="ARBA00022801"/>
    </source>
</evidence>
<dbReference type="PATRIC" id="fig|1386089.3.peg.1177"/>
<protein>
    <submittedName>
        <fullName evidence="5">HAD family hydrolase</fullName>
    </submittedName>
</protein>
<sequence>MLSDAIARPASAAAFFDLDRTLIRGSANYPLAIAAFRSGHVPWRDLVKDTFNAISFHRKGSTDEGSAALRERILGAVAGIRQSDIIHLAHAIVPRVVGRAIPESLDLLAECRAAGYDRIVVSASPIELVAPIAEELGLEGAVATRSELEDGRYTGRLVGEFCYGAGKVVEIEKLAAERGYDLDRCSAFSDSVSDLPMMERVGTAVAVNPDKELRELAHERGWRVVEIGRKRR</sequence>
<dbReference type="Gene3D" id="3.40.50.1000">
    <property type="entry name" value="HAD superfamily/HAD-like"/>
    <property type="match status" value="1"/>
</dbReference>
<keyword evidence="4" id="KW-0460">Magnesium</keyword>
<evidence type="ECO:0000313" key="6">
    <source>
        <dbReference type="Proteomes" id="UP000019489"/>
    </source>
</evidence>
<dbReference type="FunFam" id="3.40.50.1000:FF:000025">
    <property type="entry name" value="HAD hydrolase, family IB"/>
    <property type="match status" value="1"/>
</dbReference>
<dbReference type="PANTHER" id="PTHR43344">
    <property type="entry name" value="PHOSPHOSERINE PHOSPHATASE"/>
    <property type="match status" value="1"/>
</dbReference>
<comment type="similarity">
    <text evidence="1">Belongs to the HAD-like hydrolase superfamily. SerB family.</text>
</comment>
<keyword evidence="2" id="KW-0479">Metal-binding</keyword>
<dbReference type="STRING" id="1386089.N865_02785"/>
<comment type="caution">
    <text evidence="5">The sequence shown here is derived from an EMBL/GenBank/DDBJ whole genome shotgun (WGS) entry which is preliminary data.</text>
</comment>